<dbReference type="EMBL" id="CP066832">
    <property type="protein sequence ID" value="QQM47673.1"/>
    <property type="molecule type" value="Genomic_DNA"/>
</dbReference>
<feature type="transmembrane region" description="Helical" evidence="1">
    <location>
        <begin position="29"/>
        <end position="51"/>
    </location>
</feature>
<keyword evidence="3" id="KW-1185">Reference proteome</keyword>
<protein>
    <submittedName>
        <fullName evidence="2">Uncharacterized protein</fullName>
    </submittedName>
</protein>
<keyword evidence="1" id="KW-1133">Transmembrane helix</keyword>
<feature type="transmembrane region" description="Helical" evidence="1">
    <location>
        <begin position="5"/>
        <end position="23"/>
    </location>
</feature>
<evidence type="ECO:0000313" key="2">
    <source>
        <dbReference type="EMBL" id="QQM47673.1"/>
    </source>
</evidence>
<evidence type="ECO:0000256" key="1">
    <source>
        <dbReference type="SAM" id="Phobius"/>
    </source>
</evidence>
<geneLocation type="plasmid" evidence="2 3">
    <name>unnamed1</name>
</geneLocation>
<accession>A0A7T7L751</accession>
<keyword evidence="1" id="KW-0812">Transmembrane</keyword>
<sequence>MRRQWILPCGVVAVMVVLTPTVIRTQSASWTIGWSAILFGAVVVLLMLVLAERLIPPPDRPEPHDLPEA</sequence>
<reference evidence="2 3" key="1">
    <citation type="submission" date="2020-12" db="EMBL/GenBank/DDBJ databases">
        <title>A novel species.</title>
        <authorList>
            <person name="Li K."/>
        </authorList>
    </citation>
    <scope>NUCLEOTIDE SEQUENCE [LARGE SCALE GENOMIC DNA]</scope>
    <source>
        <strain evidence="2 3">ZYC-3</strain>
        <plasmid evidence="2 3">unnamed1</plasmid>
    </source>
</reference>
<keyword evidence="2" id="KW-0614">Plasmid</keyword>
<evidence type="ECO:0000313" key="3">
    <source>
        <dbReference type="Proteomes" id="UP000595636"/>
    </source>
</evidence>
<proteinExistence type="predicted"/>
<organism evidence="2 3">
    <name type="scientific">Streptomyces liliifuscus</name>
    <dbReference type="NCBI Taxonomy" id="2797636"/>
    <lineage>
        <taxon>Bacteria</taxon>
        <taxon>Bacillati</taxon>
        <taxon>Actinomycetota</taxon>
        <taxon>Actinomycetes</taxon>
        <taxon>Kitasatosporales</taxon>
        <taxon>Streptomycetaceae</taxon>
        <taxon>Streptomyces</taxon>
    </lineage>
</organism>
<keyword evidence="1" id="KW-0472">Membrane</keyword>
<dbReference type="Proteomes" id="UP000595636">
    <property type="component" value="Plasmid unnamed1"/>
</dbReference>
<dbReference type="RefSeq" id="WP_200402346.1">
    <property type="nucleotide sequence ID" value="NZ_CP066832.1"/>
</dbReference>
<dbReference type="KEGG" id="slf:JEQ17_48180"/>
<name>A0A7T7L751_9ACTN</name>
<gene>
    <name evidence="2" type="ORF">JEQ17_48180</name>
</gene>
<dbReference type="AlphaFoldDB" id="A0A7T7L751"/>